<dbReference type="PANTHER" id="PTHR24421">
    <property type="entry name" value="NITRATE/NITRITE SENSOR PROTEIN NARX-RELATED"/>
    <property type="match status" value="1"/>
</dbReference>
<accession>A0A2W2E691</accession>
<feature type="transmembrane region" description="Helical" evidence="9">
    <location>
        <begin position="108"/>
        <end position="125"/>
    </location>
</feature>
<feature type="transmembrane region" description="Helical" evidence="9">
    <location>
        <begin position="322"/>
        <end position="347"/>
    </location>
</feature>
<keyword evidence="9" id="KW-0472">Membrane</keyword>
<keyword evidence="4" id="KW-0808">Transferase</keyword>
<dbReference type="GO" id="GO:0005524">
    <property type="term" value="F:ATP binding"/>
    <property type="evidence" value="ECO:0007669"/>
    <property type="project" value="UniProtKB-KW"/>
</dbReference>
<keyword evidence="6 11" id="KW-0418">Kinase</keyword>
<evidence type="ECO:0000256" key="5">
    <source>
        <dbReference type="ARBA" id="ARBA00022741"/>
    </source>
</evidence>
<evidence type="ECO:0000256" key="1">
    <source>
        <dbReference type="ARBA" id="ARBA00000085"/>
    </source>
</evidence>
<evidence type="ECO:0000256" key="4">
    <source>
        <dbReference type="ARBA" id="ARBA00022679"/>
    </source>
</evidence>
<reference evidence="11 12" key="1">
    <citation type="submission" date="2018-01" db="EMBL/GenBank/DDBJ databases">
        <title>Draft genome sequence of Jishengella sp. NA12.</title>
        <authorList>
            <person name="Sahin N."/>
            <person name="Ay H."/>
            <person name="Saygin H."/>
        </authorList>
    </citation>
    <scope>NUCLEOTIDE SEQUENCE [LARGE SCALE GENOMIC DNA]</scope>
    <source>
        <strain evidence="11 12">NA12</strain>
    </source>
</reference>
<feature type="transmembrane region" description="Helical" evidence="9">
    <location>
        <begin position="217"/>
        <end position="242"/>
    </location>
</feature>
<evidence type="ECO:0000256" key="8">
    <source>
        <dbReference type="ARBA" id="ARBA00023012"/>
    </source>
</evidence>
<proteinExistence type="predicted"/>
<dbReference type="Gene3D" id="1.20.5.1930">
    <property type="match status" value="1"/>
</dbReference>
<dbReference type="InterPro" id="IPR011712">
    <property type="entry name" value="Sig_transdc_His_kin_sub3_dim/P"/>
</dbReference>
<evidence type="ECO:0000313" key="11">
    <source>
        <dbReference type="EMBL" id="PZG12159.1"/>
    </source>
</evidence>
<keyword evidence="12" id="KW-1185">Reference proteome</keyword>
<organism evidence="11 12">
    <name type="scientific">Micromonospora craterilacus</name>
    <dbReference type="NCBI Taxonomy" id="1655439"/>
    <lineage>
        <taxon>Bacteria</taxon>
        <taxon>Bacillati</taxon>
        <taxon>Actinomycetota</taxon>
        <taxon>Actinomycetes</taxon>
        <taxon>Micromonosporales</taxon>
        <taxon>Micromonosporaceae</taxon>
        <taxon>Micromonospora</taxon>
    </lineage>
</organism>
<dbReference type="SUPFAM" id="SSF55874">
    <property type="entry name" value="ATPase domain of HSP90 chaperone/DNA topoisomerase II/histidine kinase"/>
    <property type="match status" value="1"/>
</dbReference>
<keyword evidence="8" id="KW-0902">Two-component regulatory system</keyword>
<comment type="catalytic activity">
    <reaction evidence="1">
        <text>ATP + protein L-histidine = ADP + protein N-phospho-L-histidine.</text>
        <dbReference type="EC" id="2.7.13.3"/>
    </reaction>
</comment>
<dbReference type="Pfam" id="PF02518">
    <property type="entry name" value="HATPase_c"/>
    <property type="match status" value="1"/>
</dbReference>
<dbReference type="CDD" id="cd16917">
    <property type="entry name" value="HATPase_UhpB-NarQ-NarX-like"/>
    <property type="match status" value="1"/>
</dbReference>
<dbReference type="GO" id="GO:0046983">
    <property type="term" value="F:protein dimerization activity"/>
    <property type="evidence" value="ECO:0007669"/>
    <property type="project" value="InterPro"/>
</dbReference>
<evidence type="ECO:0000256" key="7">
    <source>
        <dbReference type="ARBA" id="ARBA00022840"/>
    </source>
</evidence>
<keyword evidence="9" id="KW-1133">Transmembrane helix</keyword>
<dbReference type="EC" id="2.7.13.3" evidence="2"/>
<evidence type="ECO:0000256" key="2">
    <source>
        <dbReference type="ARBA" id="ARBA00012438"/>
    </source>
</evidence>
<keyword evidence="3" id="KW-0597">Phosphoprotein</keyword>
<dbReference type="GO" id="GO:0000155">
    <property type="term" value="F:phosphorelay sensor kinase activity"/>
    <property type="evidence" value="ECO:0007669"/>
    <property type="project" value="InterPro"/>
</dbReference>
<sequence>MFLRTRYDIGDSVLVTAEDRIGVSARTSSVLARIRAAARRRYRDAVYGKRLVAYLAAATVLVAAGFGVYLAVIAGDASATTELTVGVLLGLSSVLLGLAVATRRPGNVVGLLLVFTGAVVVGVVVNDLYPAAVAVDPRLPVSGGYVDLVSGVWMLLYVPPALLFLLVPEGRLPGRRWRWVVVGLLVVPPLFILTAAFDPTPAPQFPGIPKAFRAPAAALDVIALVSVALLPIFLGLLVASLVSIVVRYRRTSSAVERAQLKWFVLGASFLPLTLLLCWASYLVFDRPELGLVGLIATYLAIPASTTIALLKHDLYDVDRALSATATYGLVTAILLAFYTVASFVVGLGAGRGSPAAAAAATAVCAAALAPMRNRLQRFVDHRLYPARQAALAAIEDLRRRTDVGSARPEQLERVLRTALRDPSLRVGYRLPGSATMLDTAGHPVEPARDRPGRSAAVRLGDTDIGIVVADGAASRELLREVASASSLLVEVVRLRAELASALSAVRGSRARLLAAGYEERRRIERDLHDGAQQRLVTLGMRLRLAQRHLDDGTVDVDGLLDQSVAELGNAIVELRQIAHGLRPSSLDDGLDHALGAMVSQLPVPVTLDLRAADAIPEDLATTAYYVVTEAVTNAVKHAQPTAIDVSVGRDAEQLTVRVRDDGAGGAVVRPGSGLGGLADRVAAAGGWLRIASPVGGGTAVEAVLPCES</sequence>
<dbReference type="Proteomes" id="UP000248924">
    <property type="component" value="Unassembled WGS sequence"/>
</dbReference>
<dbReference type="InterPro" id="IPR050482">
    <property type="entry name" value="Sensor_HK_TwoCompSys"/>
</dbReference>
<evidence type="ECO:0000313" key="12">
    <source>
        <dbReference type="Proteomes" id="UP000248924"/>
    </source>
</evidence>
<evidence type="ECO:0000256" key="3">
    <source>
        <dbReference type="ARBA" id="ARBA00022553"/>
    </source>
</evidence>
<feature type="domain" description="Histidine kinase/HSP90-like ATPase" evidence="10">
    <location>
        <begin position="618"/>
        <end position="708"/>
    </location>
</feature>
<name>A0A2W2E691_9ACTN</name>
<evidence type="ECO:0000256" key="6">
    <source>
        <dbReference type="ARBA" id="ARBA00022777"/>
    </source>
</evidence>
<comment type="caution">
    <text evidence="11">The sequence shown here is derived from an EMBL/GenBank/DDBJ whole genome shotgun (WGS) entry which is preliminary data.</text>
</comment>
<dbReference type="InterPro" id="IPR003594">
    <property type="entry name" value="HATPase_dom"/>
</dbReference>
<dbReference type="EMBL" id="POTY01000217">
    <property type="protein sequence ID" value="PZG12159.1"/>
    <property type="molecule type" value="Genomic_DNA"/>
</dbReference>
<gene>
    <name evidence="11" type="ORF">C1I95_26425</name>
</gene>
<feature type="transmembrane region" description="Helical" evidence="9">
    <location>
        <begin position="83"/>
        <end position="101"/>
    </location>
</feature>
<feature type="transmembrane region" description="Helical" evidence="9">
    <location>
        <begin position="290"/>
        <end position="310"/>
    </location>
</feature>
<dbReference type="PANTHER" id="PTHR24421:SF10">
    <property type="entry name" value="NITRATE_NITRITE SENSOR PROTEIN NARQ"/>
    <property type="match status" value="1"/>
</dbReference>
<feature type="transmembrane region" description="Helical" evidence="9">
    <location>
        <begin position="179"/>
        <end position="197"/>
    </location>
</feature>
<dbReference type="Pfam" id="PF07730">
    <property type="entry name" value="HisKA_3"/>
    <property type="match status" value="1"/>
</dbReference>
<keyword evidence="7" id="KW-0067">ATP-binding</keyword>
<dbReference type="InterPro" id="IPR036890">
    <property type="entry name" value="HATPase_C_sf"/>
</dbReference>
<dbReference type="Gene3D" id="3.30.565.10">
    <property type="entry name" value="Histidine kinase-like ATPase, C-terminal domain"/>
    <property type="match status" value="1"/>
</dbReference>
<dbReference type="SMART" id="SM00387">
    <property type="entry name" value="HATPase_c"/>
    <property type="match status" value="1"/>
</dbReference>
<dbReference type="GO" id="GO:0016020">
    <property type="term" value="C:membrane"/>
    <property type="evidence" value="ECO:0007669"/>
    <property type="project" value="InterPro"/>
</dbReference>
<evidence type="ECO:0000259" key="10">
    <source>
        <dbReference type="SMART" id="SM00387"/>
    </source>
</evidence>
<evidence type="ECO:0000256" key="9">
    <source>
        <dbReference type="SAM" id="Phobius"/>
    </source>
</evidence>
<protein>
    <recommendedName>
        <fullName evidence="2">histidine kinase</fullName>
        <ecNumber evidence="2">2.7.13.3</ecNumber>
    </recommendedName>
</protein>
<feature type="transmembrane region" description="Helical" evidence="9">
    <location>
        <begin position="51"/>
        <end position="71"/>
    </location>
</feature>
<feature type="transmembrane region" description="Helical" evidence="9">
    <location>
        <begin position="145"/>
        <end position="167"/>
    </location>
</feature>
<keyword evidence="5" id="KW-0547">Nucleotide-binding</keyword>
<feature type="transmembrane region" description="Helical" evidence="9">
    <location>
        <begin position="262"/>
        <end position="284"/>
    </location>
</feature>
<keyword evidence="9" id="KW-0812">Transmembrane</keyword>
<dbReference type="AlphaFoldDB" id="A0A2W2E691"/>